<dbReference type="InterPro" id="IPR027890">
    <property type="entry name" value="DUF4491"/>
</dbReference>
<dbReference type="STRING" id="1121345.SAMN02745217_00694"/>
<evidence type="ECO:0000313" key="2">
    <source>
        <dbReference type="EMBL" id="SHO44704.1"/>
    </source>
</evidence>
<dbReference type="AlphaFoldDB" id="A0A1M7XZT4"/>
<keyword evidence="1" id="KW-0472">Membrane</keyword>
<reference evidence="2 3" key="1">
    <citation type="submission" date="2016-12" db="EMBL/GenBank/DDBJ databases">
        <authorList>
            <person name="Song W.-J."/>
            <person name="Kurnit D.M."/>
        </authorList>
    </citation>
    <scope>NUCLEOTIDE SEQUENCE [LARGE SCALE GENOMIC DNA]</scope>
    <source>
        <strain evidence="2 3">DSM 12503</strain>
    </source>
</reference>
<gene>
    <name evidence="2" type="ORF">SAMN02745217_00694</name>
</gene>
<evidence type="ECO:0000313" key="3">
    <source>
        <dbReference type="Proteomes" id="UP000184612"/>
    </source>
</evidence>
<dbReference type="Pfam" id="PF14898">
    <property type="entry name" value="DUF4491"/>
    <property type="match status" value="1"/>
</dbReference>
<proteinExistence type="predicted"/>
<feature type="transmembrane region" description="Helical" evidence="1">
    <location>
        <begin position="55"/>
        <end position="73"/>
    </location>
</feature>
<organism evidence="2 3">
    <name type="scientific">Anaerocolumna xylanovorans DSM 12503</name>
    <dbReference type="NCBI Taxonomy" id="1121345"/>
    <lineage>
        <taxon>Bacteria</taxon>
        <taxon>Bacillati</taxon>
        <taxon>Bacillota</taxon>
        <taxon>Clostridia</taxon>
        <taxon>Lachnospirales</taxon>
        <taxon>Lachnospiraceae</taxon>
        <taxon>Anaerocolumna</taxon>
    </lineage>
</organism>
<dbReference type="EMBL" id="FRFD01000003">
    <property type="protein sequence ID" value="SHO44704.1"/>
    <property type="molecule type" value="Genomic_DNA"/>
</dbReference>
<keyword evidence="3" id="KW-1185">Reference proteome</keyword>
<keyword evidence="1" id="KW-0812">Transmembrane</keyword>
<evidence type="ECO:0008006" key="4">
    <source>
        <dbReference type="Google" id="ProtNLM"/>
    </source>
</evidence>
<protein>
    <recommendedName>
        <fullName evidence="4">DUF4491 domain-containing protein</fullName>
    </recommendedName>
</protein>
<evidence type="ECO:0000256" key="1">
    <source>
        <dbReference type="SAM" id="Phobius"/>
    </source>
</evidence>
<accession>A0A1M7XZT4</accession>
<sequence>MGFEGLVIGIAAFIIIGMFHPIVIKCQYYFTDRIWPVFLIAGIITVALSCIIQPVIVSAVLAILGCTCFWSILELKEQTRRVKKGWFPQNPKRTVRGQNTVKEEET</sequence>
<feature type="transmembrane region" description="Helical" evidence="1">
    <location>
        <begin position="6"/>
        <end position="23"/>
    </location>
</feature>
<dbReference type="RefSeq" id="WP_073587375.1">
    <property type="nucleotide sequence ID" value="NZ_FRFD01000003.1"/>
</dbReference>
<keyword evidence="1" id="KW-1133">Transmembrane helix</keyword>
<dbReference type="OrthoDB" id="9814848at2"/>
<dbReference type="Proteomes" id="UP000184612">
    <property type="component" value="Unassembled WGS sequence"/>
</dbReference>
<name>A0A1M7XZT4_9FIRM</name>